<accession>A0AAW2PK02</accession>
<gene>
    <name evidence="2" type="ORF">Sradi_3985200</name>
</gene>
<dbReference type="AlphaFoldDB" id="A0AAW2PK02"/>
<organism evidence="2">
    <name type="scientific">Sesamum radiatum</name>
    <name type="common">Black benniseed</name>
    <dbReference type="NCBI Taxonomy" id="300843"/>
    <lineage>
        <taxon>Eukaryota</taxon>
        <taxon>Viridiplantae</taxon>
        <taxon>Streptophyta</taxon>
        <taxon>Embryophyta</taxon>
        <taxon>Tracheophyta</taxon>
        <taxon>Spermatophyta</taxon>
        <taxon>Magnoliopsida</taxon>
        <taxon>eudicotyledons</taxon>
        <taxon>Gunneridae</taxon>
        <taxon>Pentapetalae</taxon>
        <taxon>asterids</taxon>
        <taxon>lamiids</taxon>
        <taxon>Lamiales</taxon>
        <taxon>Pedaliaceae</taxon>
        <taxon>Sesamum</taxon>
    </lineage>
</organism>
<sequence>MYEKNLPGNIGIRKEFADGVTEFINWAKSQFAFMDGEKICCPCSNCRNNKFKSTEEVTYDLYRKGFLKNYYNWISHGKPLQMDYEHPILANNFIDQMTNWSNYEQLNWDQRMVFDAAGPVFRPHGNAYNDSHTNEVGSNSNDGVQHNIDNSEALSEKIFDVVRALDQPLYNGSEIHSQLSAVARLVNMKSEYNVSQSCHDQYLQMLYASNTTVEHMSWHATHETESKVMCHPSDAEA</sequence>
<reference evidence="2" key="2">
    <citation type="journal article" date="2024" name="Plant">
        <title>Genomic evolution and insights into agronomic trait innovations of Sesamum species.</title>
        <authorList>
            <person name="Miao H."/>
            <person name="Wang L."/>
            <person name="Qu L."/>
            <person name="Liu H."/>
            <person name="Sun Y."/>
            <person name="Le M."/>
            <person name="Wang Q."/>
            <person name="Wei S."/>
            <person name="Zheng Y."/>
            <person name="Lin W."/>
            <person name="Duan Y."/>
            <person name="Cao H."/>
            <person name="Xiong S."/>
            <person name="Wang X."/>
            <person name="Wei L."/>
            <person name="Li C."/>
            <person name="Ma Q."/>
            <person name="Ju M."/>
            <person name="Zhao R."/>
            <person name="Li G."/>
            <person name="Mu C."/>
            <person name="Tian Q."/>
            <person name="Mei H."/>
            <person name="Zhang T."/>
            <person name="Gao T."/>
            <person name="Zhang H."/>
        </authorList>
    </citation>
    <scope>NUCLEOTIDE SEQUENCE</scope>
    <source>
        <strain evidence="2">G02</strain>
    </source>
</reference>
<dbReference type="EMBL" id="JACGWJ010000017">
    <property type="protein sequence ID" value="KAL0355383.1"/>
    <property type="molecule type" value="Genomic_DNA"/>
</dbReference>
<feature type="domain" description="Transposase-associated" evidence="1">
    <location>
        <begin position="13"/>
        <end position="77"/>
    </location>
</feature>
<proteinExistence type="predicted"/>
<comment type="caution">
    <text evidence="2">The sequence shown here is derived from an EMBL/GenBank/DDBJ whole genome shotgun (WGS) entry which is preliminary data.</text>
</comment>
<evidence type="ECO:0000313" key="2">
    <source>
        <dbReference type="EMBL" id="KAL0355383.1"/>
    </source>
</evidence>
<name>A0AAW2PK02_SESRA</name>
<evidence type="ECO:0000259" key="1">
    <source>
        <dbReference type="Pfam" id="PF13963"/>
    </source>
</evidence>
<reference evidence="2" key="1">
    <citation type="submission" date="2020-06" db="EMBL/GenBank/DDBJ databases">
        <authorList>
            <person name="Li T."/>
            <person name="Hu X."/>
            <person name="Zhang T."/>
            <person name="Song X."/>
            <person name="Zhang H."/>
            <person name="Dai N."/>
            <person name="Sheng W."/>
            <person name="Hou X."/>
            <person name="Wei L."/>
        </authorList>
    </citation>
    <scope>NUCLEOTIDE SEQUENCE</scope>
    <source>
        <strain evidence="2">G02</strain>
        <tissue evidence="2">Leaf</tissue>
    </source>
</reference>
<protein>
    <recommendedName>
        <fullName evidence="1">Transposase-associated domain-containing protein</fullName>
    </recommendedName>
</protein>
<dbReference type="InterPro" id="IPR029480">
    <property type="entry name" value="Transpos_assoc"/>
</dbReference>
<dbReference type="Pfam" id="PF13963">
    <property type="entry name" value="Transpos_assoc"/>
    <property type="match status" value="1"/>
</dbReference>